<dbReference type="RefSeq" id="WP_237053372.1">
    <property type="nucleotide sequence ID" value="NZ_JAKJPO010000001.1"/>
</dbReference>
<evidence type="ECO:0000313" key="2">
    <source>
        <dbReference type="Proteomes" id="UP001430796"/>
    </source>
</evidence>
<sequence length="63" mass="6813">MTNTDLLAAIQQCNPALVAAAIGRGAQPNAHDAPVATRRSTSPCSPLTHRPFGRCWTTELIRW</sequence>
<reference evidence="1 2" key="2">
    <citation type="submission" date="2022-01" db="EMBL/GenBank/DDBJ databases">
        <title>Lysobacter chinensis sp. nov., a bacterium isolated from cow dung compost.</title>
        <authorList>
            <person name="Liu Y."/>
        </authorList>
    </citation>
    <scope>NUCLEOTIDE SEQUENCE [LARGE SCALE GENOMIC DNA]</scope>
    <source>
        <strain evidence="1 2">TLK-CK17</strain>
    </source>
</reference>
<name>A0ABS9HSC5_9GAMM</name>
<protein>
    <recommendedName>
        <fullName evidence="3">Ankyrin repeat protein</fullName>
    </recommendedName>
</protein>
<reference evidence="1 2" key="3">
    <citation type="submission" date="2022-01" db="EMBL/GenBank/DDBJ databases">
        <authorList>
            <person name="Zhou L.Y."/>
        </authorList>
    </citation>
    <scope>NUCLEOTIDE SEQUENCE [LARGE SCALE GENOMIC DNA]</scope>
    <source>
        <strain evidence="1 2">TLK-CK17</strain>
    </source>
</reference>
<keyword evidence="2" id="KW-1185">Reference proteome</keyword>
<evidence type="ECO:0008006" key="3">
    <source>
        <dbReference type="Google" id="ProtNLM"/>
    </source>
</evidence>
<organism evidence="1 2">
    <name type="scientific">Marilutibacter chinensis</name>
    <dbReference type="NCBI Taxonomy" id="2912247"/>
    <lineage>
        <taxon>Bacteria</taxon>
        <taxon>Pseudomonadati</taxon>
        <taxon>Pseudomonadota</taxon>
        <taxon>Gammaproteobacteria</taxon>
        <taxon>Lysobacterales</taxon>
        <taxon>Lysobacteraceae</taxon>
        <taxon>Marilutibacter</taxon>
    </lineage>
</organism>
<dbReference type="EMBL" id="JAKJPO010000001">
    <property type="protein sequence ID" value="MCF7221027.1"/>
    <property type="molecule type" value="Genomic_DNA"/>
</dbReference>
<comment type="caution">
    <text evidence="1">The sequence shown here is derived from an EMBL/GenBank/DDBJ whole genome shotgun (WGS) entry which is preliminary data.</text>
</comment>
<dbReference type="Proteomes" id="UP001430796">
    <property type="component" value="Unassembled WGS sequence"/>
</dbReference>
<reference evidence="2" key="1">
    <citation type="submission" date="2022-01" db="EMBL/GenBank/DDBJ databases">
        <title>Lysobacter chinensis sp. nov., a bacterium isolated from cow dung compost.</title>
        <authorList>
            <person name="Zhou L.Y."/>
        </authorList>
    </citation>
    <scope>NUCLEOTIDE SEQUENCE [LARGE SCALE GENOMIC DNA]</scope>
    <source>
        <strain evidence="2">TLK-CK17</strain>
    </source>
</reference>
<accession>A0ABS9HSC5</accession>
<evidence type="ECO:0000313" key="1">
    <source>
        <dbReference type="EMBL" id="MCF7221027.1"/>
    </source>
</evidence>
<proteinExistence type="predicted"/>
<gene>
    <name evidence="1" type="ORF">L3V18_04390</name>
</gene>